<protein>
    <submittedName>
        <fullName evidence="1">Uncharacterized protein</fullName>
    </submittedName>
</protein>
<dbReference type="EMBL" id="JAVDWQ010000012">
    <property type="protein sequence ID" value="MDR7211436.1"/>
    <property type="molecule type" value="Genomic_DNA"/>
</dbReference>
<name>A0ABU1YD31_9FLAO</name>
<sequence>MSIFPKRTVPNKGVTIHWNFNTAHLKGIHIFPFVRIGVKRPDGEVTMLYEGNILALPDSKEEITENETIKYKYLNKNTPLLVLADYLSGSCKREVLVDILSAIQSGRHYYFYYDIADDAPPGKYKLISEVHSNGEIRYSKTATDDFFFVEKLQLKEIRKQSGQRIAIVQNLSTEPVPVKIVECIENDAELSTQLQVFEIPANKEISISFNSEKTFLLYNEEREVIPLIEGSGMMSLRNQQLLSLSKKEDFDEVIYVIPKDTDETFKLDTISKEIWLKADGLNTKEVFENNYLYKEAYQELVQSGLVQEIKL</sequence>
<dbReference type="Proteomes" id="UP001269081">
    <property type="component" value="Unassembled WGS sequence"/>
</dbReference>
<organism evidence="1 2">
    <name type="scientific">Flavobacterium piscis</name>
    <dbReference type="NCBI Taxonomy" id="1114874"/>
    <lineage>
        <taxon>Bacteria</taxon>
        <taxon>Pseudomonadati</taxon>
        <taxon>Bacteroidota</taxon>
        <taxon>Flavobacteriia</taxon>
        <taxon>Flavobacteriales</taxon>
        <taxon>Flavobacteriaceae</taxon>
        <taxon>Flavobacterium</taxon>
    </lineage>
</organism>
<accession>A0ABU1YD31</accession>
<proteinExistence type="predicted"/>
<keyword evidence="2" id="KW-1185">Reference proteome</keyword>
<evidence type="ECO:0000313" key="1">
    <source>
        <dbReference type="EMBL" id="MDR7211436.1"/>
    </source>
</evidence>
<gene>
    <name evidence="1" type="ORF">J2W48_003390</name>
</gene>
<evidence type="ECO:0000313" key="2">
    <source>
        <dbReference type="Proteomes" id="UP001269081"/>
    </source>
</evidence>
<reference evidence="1 2" key="1">
    <citation type="submission" date="2023-07" db="EMBL/GenBank/DDBJ databases">
        <title>Sorghum-associated microbial communities from plants grown in Nebraska, USA.</title>
        <authorList>
            <person name="Schachtman D."/>
        </authorList>
    </citation>
    <scope>NUCLEOTIDE SEQUENCE [LARGE SCALE GENOMIC DNA]</scope>
    <source>
        <strain evidence="1 2">4129</strain>
    </source>
</reference>
<comment type="caution">
    <text evidence="1">The sequence shown here is derived from an EMBL/GenBank/DDBJ whole genome shotgun (WGS) entry which is preliminary data.</text>
</comment>
<dbReference type="RefSeq" id="WP_310282794.1">
    <property type="nucleotide sequence ID" value="NZ_JAVDWQ010000012.1"/>
</dbReference>